<dbReference type="Proteomes" id="UP001596379">
    <property type="component" value="Unassembled WGS sequence"/>
</dbReference>
<feature type="domain" description="TnsA endonuclease N-terminal" evidence="1">
    <location>
        <begin position="66"/>
        <end position="141"/>
    </location>
</feature>
<gene>
    <name evidence="2" type="ORF">ACFQO0_12380</name>
</gene>
<proteinExistence type="predicted"/>
<sequence length="238" mass="27389">MSTTQTTAFIAQHLTIEWAKPGQRARKIVRRSNLRVTGKFPSFRNNTSVHWESFNERDCVIRLDANPRIVSFKEQPATLTYFLNGKTYKHFPDLFVVGNGRAAFIEVKSHTDPDLCEAIERGDAIRPVLLMQGFDYFVVTDLEIRQEPQFSDAKILLRLGRNPVSDIRKEQLRRFFLRKPPQWRDIVSGTFGENAVFDVCRLLLEGYFSYDRRYALSATSVISTTPSASTSEENSSWL</sequence>
<comment type="caution">
    <text evidence="2">The sequence shown here is derived from an EMBL/GenBank/DDBJ whole genome shotgun (WGS) entry which is preliminary data.</text>
</comment>
<dbReference type="Pfam" id="PF08722">
    <property type="entry name" value="Tn7_TnsA-like_N"/>
    <property type="match status" value="1"/>
</dbReference>
<evidence type="ECO:0000313" key="3">
    <source>
        <dbReference type="Proteomes" id="UP001596379"/>
    </source>
</evidence>
<dbReference type="InterPro" id="IPR014833">
    <property type="entry name" value="TnsA_N"/>
</dbReference>
<accession>A0ABW2J8I2</accession>
<keyword evidence="3" id="KW-1185">Reference proteome</keyword>
<organism evidence="2 3">
    <name type="scientific">Herminiimonas aquatilis</name>
    <dbReference type="NCBI Taxonomy" id="345342"/>
    <lineage>
        <taxon>Bacteria</taxon>
        <taxon>Pseudomonadati</taxon>
        <taxon>Pseudomonadota</taxon>
        <taxon>Betaproteobacteria</taxon>
        <taxon>Burkholderiales</taxon>
        <taxon>Oxalobacteraceae</taxon>
        <taxon>Herminiimonas</taxon>
    </lineage>
</organism>
<evidence type="ECO:0000313" key="2">
    <source>
        <dbReference type="EMBL" id="MFC7299235.1"/>
    </source>
</evidence>
<evidence type="ECO:0000259" key="1">
    <source>
        <dbReference type="Pfam" id="PF08722"/>
    </source>
</evidence>
<reference evidence="3" key="1">
    <citation type="journal article" date="2019" name="Int. J. Syst. Evol. Microbiol.">
        <title>The Global Catalogue of Microorganisms (GCM) 10K type strain sequencing project: providing services to taxonomists for standard genome sequencing and annotation.</title>
        <authorList>
            <consortium name="The Broad Institute Genomics Platform"/>
            <consortium name="The Broad Institute Genome Sequencing Center for Infectious Disease"/>
            <person name="Wu L."/>
            <person name="Ma J."/>
        </authorList>
    </citation>
    <scope>NUCLEOTIDE SEQUENCE [LARGE SCALE GENOMIC DNA]</scope>
    <source>
        <strain evidence="3">CCUG 36956</strain>
    </source>
</reference>
<dbReference type="RefSeq" id="WP_012080882.1">
    <property type="nucleotide sequence ID" value="NZ_JBHTCC010000002.1"/>
</dbReference>
<dbReference type="EMBL" id="JBHTCC010000002">
    <property type="protein sequence ID" value="MFC7299235.1"/>
    <property type="molecule type" value="Genomic_DNA"/>
</dbReference>
<name>A0ABW2J8I2_9BURK</name>
<protein>
    <submittedName>
        <fullName evidence="2">Tn7 transposase TnsA N-terminal domain-containing protein</fullName>
    </submittedName>
</protein>